<keyword evidence="4" id="KW-1185">Reference proteome</keyword>
<dbReference type="Gramene" id="ONIVA11G03930.1">
    <property type="protein sequence ID" value="ONIVA11G03930.1"/>
    <property type="gene ID" value="ONIVA11G03930"/>
</dbReference>
<feature type="transmembrane region" description="Helical" evidence="2">
    <location>
        <begin position="89"/>
        <end position="109"/>
    </location>
</feature>
<feature type="transmembrane region" description="Helical" evidence="2">
    <location>
        <begin position="225"/>
        <end position="249"/>
    </location>
</feature>
<reference evidence="3" key="1">
    <citation type="submission" date="2015-04" db="UniProtKB">
        <authorList>
            <consortium name="EnsemblPlants"/>
        </authorList>
    </citation>
    <scope>IDENTIFICATION</scope>
    <source>
        <strain evidence="3">SL10</strain>
    </source>
</reference>
<evidence type="ECO:0000256" key="2">
    <source>
        <dbReference type="SAM" id="Phobius"/>
    </source>
</evidence>
<proteinExistence type="predicted"/>
<feature type="transmembrane region" description="Helical" evidence="2">
    <location>
        <begin position="269"/>
        <end position="291"/>
    </location>
</feature>
<sequence>MGIDDEMSLADDTPTDMDIDGVEEDVVRKTVDAETPAMEILGDIAGGEEEEKVLSTESEKPAPPLSRRERITLLPPNHPYHYTCGLPNFVFFAMAMVSFLYAVIVPFLLWRAAADKPTSLIWTWSILACSYGMLWIISLSETLGAILVFFRVSYVALVAAACTQLVGPITGVSVAYLDTFYVAGMVGYAVAEYRMRRGIEECPSAVAAMPPLISQEQERNREVNVFYAAFMFGLVSLVTVGRMAWLVFFSNGGGRISSVLEELSVETCFVSFQWTAFVALPLSLVSFNALFCWGAICYVAWHVLGAILGALVGSVAIEVLFFWLAAVAMAGFFGYCLAVHARCKRLLAICLENSERVLLVDSPVCISRFVAENILDHE</sequence>
<organism evidence="3">
    <name type="scientific">Oryza nivara</name>
    <name type="common">Indian wild rice</name>
    <name type="synonym">Oryza sativa f. spontanea</name>
    <dbReference type="NCBI Taxonomy" id="4536"/>
    <lineage>
        <taxon>Eukaryota</taxon>
        <taxon>Viridiplantae</taxon>
        <taxon>Streptophyta</taxon>
        <taxon>Embryophyta</taxon>
        <taxon>Tracheophyta</taxon>
        <taxon>Spermatophyta</taxon>
        <taxon>Magnoliopsida</taxon>
        <taxon>Liliopsida</taxon>
        <taxon>Poales</taxon>
        <taxon>Poaceae</taxon>
        <taxon>BOP clade</taxon>
        <taxon>Oryzoideae</taxon>
        <taxon>Oryzeae</taxon>
        <taxon>Oryzinae</taxon>
        <taxon>Oryza</taxon>
    </lineage>
</organism>
<keyword evidence="2" id="KW-0812">Transmembrane</keyword>
<dbReference type="Proteomes" id="UP000006591">
    <property type="component" value="Chromosome 11"/>
</dbReference>
<evidence type="ECO:0000313" key="4">
    <source>
        <dbReference type="Proteomes" id="UP000006591"/>
    </source>
</evidence>
<dbReference type="HOGENOM" id="CLU_069246_0_0_1"/>
<keyword evidence="2" id="KW-0472">Membrane</keyword>
<dbReference type="OMA" id="FFAMAMV"/>
<evidence type="ECO:0008006" key="5">
    <source>
        <dbReference type="Google" id="ProtNLM"/>
    </source>
</evidence>
<evidence type="ECO:0000313" key="3">
    <source>
        <dbReference type="EnsemblPlants" id="ONIVA11G03930.1"/>
    </source>
</evidence>
<keyword evidence="2" id="KW-1133">Transmembrane helix</keyword>
<accession>A0A0E0IYK1</accession>
<evidence type="ECO:0000256" key="1">
    <source>
        <dbReference type="SAM" id="MobiDB-lite"/>
    </source>
</evidence>
<feature type="transmembrane region" description="Helical" evidence="2">
    <location>
        <begin position="146"/>
        <end position="167"/>
    </location>
</feature>
<feature type="transmembrane region" description="Helical" evidence="2">
    <location>
        <begin position="173"/>
        <end position="191"/>
    </location>
</feature>
<protein>
    <recommendedName>
        <fullName evidence="5">Transmembrane protein</fullName>
    </recommendedName>
</protein>
<feature type="transmembrane region" description="Helical" evidence="2">
    <location>
        <begin position="298"/>
        <end position="315"/>
    </location>
</feature>
<dbReference type="AlphaFoldDB" id="A0A0E0IYK1"/>
<dbReference type="EnsemblPlants" id="ONIVA11G03930.1">
    <property type="protein sequence ID" value="ONIVA11G03930.1"/>
    <property type="gene ID" value="ONIVA11G03930"/>
</dbReference>
<feature type="transmembrane region" description="Helical" evidence="2">
    <location>
        <begin position="321"/>
        <end position="339"/>
    </location>
</feature>
<feature type="transmembrane region" description="Helical" evidence="2">
    <location>
        <begin position="121"/>
        <end position="139"/>
    </location>
</feature>
<name>A0A0E0IYK1_ORYNI</name>
<reference evidence="3" key="2">
    <citation type="submission" date="2018-04" db="EMBL/GenBank/DDBJ databases">
        <title>OnivRS2 (Oryza nivara Reference Sequence Version 2).</title>
        <authorList>
            <person name="Zhang J."/>
            <person name="Kudrna D."/>
            <person name="Lee S."/>
            <person name="Talag J."/>
            <person name="Rajasekar S."/>
            <person name="Welchert J."/>
            <person name="Hsing Y.-I."/>
            <person name="Wing R.A."/>
        </authorList>
    </citation>
    <scope>NUCLEOTIDE SEQUENCE [LARGE SCALE GENOMIC DNA]</scope>
    <source>
        <strain evidence="3">SL10</strain>
    </source>
</reference>
<feature type="region of interest" description="Disordered" evidence="1">
    <location>
        <begin position="1"/>
        <end position="21"/>
    </location>
</feature>